<dbReference type="Proteomes" id="UP000473648">
    <property type="component" value="Unassembled WGS sequence"/>
</dbReference>
<keyword evidence="1" id="KW-1133">Transmembrane helix</keyword>
<proteinExistence type="predicted"/>
<feature type="transmembrane region" description="Helical" evidence="1">
    <location>
        <begin position="93"/>
        <end position="113"/>
    </location>
</feature>
<reference evidence="2" key="1">
    <citation type="journal article" date="2020" name="Appl. Environ. Microbiol.">
        <title>Medium-Chain Fatty Acid Synthesis by 'Candidatus Weimeria bifida' gen. nov., sp. nov., and 'Candidatus Pseudoramibacter fermentans' sp. nov.</title>
        <authorList>
            <person name="Scarborough M.J."/>
            <person name="Myers K.S."/>
            <person name="Donohue T.J."/>
            <person name="Noguera D.R."/>
        </authorList>
    </citation>
    <scope>NUCLEOTIDE SEQUENCE</scope>
    <source>
        <strain evidence="2">EUB1.1</strain>
    </source>
</reference>
<evidence type="ECO:0008006" key="4">
    <source>
        <dbReference type="Google" id="ProtNLM"/>
    </source>
</evidence>
<comment type="caution">
    <text evidence="2">The sequence shown here is derived from an EMBL/GenBank/DDBJ whole genome shotgun (WGS) entry which is preliminary data.</text>
</comment>
<name>A0A6L5GR04_9FIRM</name>
<gene>
    <name evidence="2" type="ORF">FRC53_02330</name>
</gene>
<organism evidence="2 3">
    <name type="scientific">Candidatus Pseudoramibacter fermentans</name>
    <dbReference type="NCBI Taxonomy" id="2594427"/>
    <lineage>
        <taxon>Bacteria</taxon>
        <taxon>Bacillati</taxon>
        <taxon>Bacillota</taxon>
        <taxon>Clostridia</taxon>
        <taxon>Eubacteriales</taxon>
        <taxon>Eubacteriaceae</taxon>
        <taxon>Pseudoramibacter</taxon>
    </lineage>
</organism>
<keyword evidence="3" id="KW-1185">Reference proteome</keyword>
<feature type="transmembrane region" description="Helical" evidence="1">
    <location>
        <begin position="67"/>
        <end position="87"/>
    </location>
</feature>
<accession>A0A6L5GR04</accession>
<feature type="transmembrane region" description="Helical" evidence="1">
    <location>
        <begin position="42"/>
        <end position="60"/>
    </location>
</feature>
<evidence type="ECO:0000313" key="2">
    <source>
        <dbReference type="EMBL" id="MQM72270.1"/>
    </source>
</evidence>
<dbReference type="EMBL" id="VOGB01000004">
    <property type="protein sequence ID" value="MQM72270.1"/>
    <property type="molecule type" value="Genomic_DNA"/>
</dbReference>
<evidence type="ECO:0000256" key="1">
    <source>
        <dbReference type="SAM" id="Phobius"/>
    </source>
</evidence>
<keyword evidence="1" id="KW-0472">Membrane</keyword>
<sequence length="119" mass="12383">MKNWKLVSGILSIVLCVFVLFQSCAAGTYNALEANGEVSGSAGFLVAVFMLAGGIVSIATRKSTGKGGNIALIVMFALAALIGFTNAGSYSDLYVWSVWCLICAVLAVVSVILNKKQAN</sequence>
<dbReference type="PROSITE" id="PS51257">
    <property type="entry name" value="PROKAR_LIPOPROTEIN"/>
    <property type="match status" value="1"/>
</dbReference>
<keyword evidence="1" id="KW-0812">Transmembrane</keyword>
<protein>
    <recommendedName>
        <fullName evidence="4">Lipoprotein</fullName>
    </recommendedName>
</protein>
<dbReference type="AlphaFoldDB" id="A0A6L5GR04"/>
<evidence type="ECO:0000313" key="3">
    <source>
        <dbReference type="Proteomes" id="UP000473648"/>
    </source>
</evidence>